<reference evidence="9 10" key="1">
    <citation type="journal article" date="2016" name="Genome Announc.">
        <title>Draft Genome Sequence of Paenibacillus amylolyticus Heshi-A3, Isolated from Fermented Rice Bran in a Japanese Fermented Seafood Dish.</title>
        <authorList>
            <person name="Akuzawa S."/>
            <person name="Nagaoka J."/>
            <person name="Kanekatsu M."/>
            <person name="Kubota E."/>
            <person name="Ohtake R."/>
            <person name="Suzuki T."/>
            <person name="Kanesaki Y."/>
        </authorList>
    </citation>
    <scope>NUCLEOTIDE SEQUENCE [LARGE SCALE GENOMIC DNA]</scope>
    <source>
        <strain evidence="9 10">Heshi-A3</strain>
    </source>
</reference>
<organism evidence="9 10">
    <name type="scientific">Paenibacillus amylolyticus</name>
    <dbReference type="NCBI Taxonomy" id="1451"/>
    <lineage>
        <taxon>Bacteria</taxon>
        <taxon>Bacillati</taxon>
        <taxon>Bacillota</taxon>
        <taxon>Bacilli</taxon>
        <taxon>Bacillales</taxon>
        <taxon>Paenibacillaceae</taxon>
        <taxon>Paenibacillus</taxon>
    </lineage>
</organism>
<comment type="similarity">
    <text evidence="7">Belongs to the binding-protein-dependent transport system permease family.</text>
</comment>
<accession>A0A100VIL4</accession>
<feature type="transmembrane region" description="Helical" evidence="7">
    <location>
        <begin position="29"/>
        <end position="51"/>
    </location>
</feature>
<feature type="domain" description="ABC transmembrane type-1" evidence="8">
    <location>
        <begin position="94"/>
        <end position="320"/>
    </location>
</feature>
<dbReference type="Proteomes" id="UP000069697">
    <property type="component" value="Unassembled WGS sequence"/>
</dbReference>
<evidence type="ECO:0000256" key="2">
    <source>
        <dbReference type="ARBA" id="ARBA00022448"/>
    </source>
</evidence>
<name>A0A100VIL4_PAEAM</name>
<dbReference type="InterPro" id="IPR035906">
    <property type="entry name" value="MetI-like_sf"/>
</dbReference>
<keyword evidence="4 7" id="KW-0812">Transmembrane</keyword>
<feature type="transmembrane region" description="Helical" evidence="7">
    <location>
        <begin position="93"/>
        <end position="117"/>
    </location>
</feature>
<evidence type="ECO:0000256" key="1">
    <source>
        <dbReference type="ARBA" id="ARBA00004651"/>
    </source>
</evidence>
<dbReference type="AlphaFoldDB" id="A0A100VIL4"/>
<feature type="transmembrane region" description="Helical" evidence="7">
    <location>
        <begin position="129"/>
        <end position="151"/>
    </location>
</feature>
<proteinExistence type="inferred from homology"/>
<sequence>MAASGTDRMVVVPKQNYHMHRVRNKTSDLLYSIFRYALVIGISFIILYPLFLKVSVAFKDKQDIYNPTIYMIPQHFTLDNIRLAAQVMDYLPLLANTLLFVTITTLLTAMSCALAGYGFARFSFPGSNVLFVLVILTILVPTSTLMVPMYLHFRSFDFLGIIQLFTGTNGINLLNTYWPSIITAATAGGLKAGLFIYIFRQFFKGMPKEIEEAALIDGAGGFKTFARIMLPNAISPLITVILFSFVWQYNDTFYSALFMSESPLISLKVASLPAQANQLIPQLMGFGSNSGIKADPNYVAMIVDTGILLAIAPLIILYLFVQRYFVESIERSGVVG</sequence>
<dbReference type="InterPro" id="IPR000515">
    <property type="entry name" value="MetI-like"/>
</dbReference>
<feature type="transmembrane region" description="Helical" evidence="7">
    <location>
        <begin position="177"/>
        <end position="199"/>
    </location>
</feature>
<comment type="caution">
    <text evidence="9">The sequence shown here is derived from an EMBL/GenBank/DDBJ whole genome shotgun (WGS) entry which is preliminary data.</text>
</comment>
<gene>
    <name evidence="9" type="ORF">PAHA3_0572</name>
</gene>
<dbReference type="GO" id="GO:0055085">
    <property type="term" value="P:transmembrane transport"/>
    <property type="evidence" value="ECO:0007669"/>
    <property type="project" value="InterPro"/>
</dbReference>
<dbReference type="CDD" id="cd06261">
    <property type="entry name" value="TM_PBP2"/>
    <property type="match status" value="1"/>
</dbReference>
<keyword evidence="6 7" id="KW-0472">Membrane</keyword>
<feature type="transmembrane region" description="Helical" evidence="7">
    <location>
        <begin position="298"/>
        <end position="321"/>
    </location>
</feature>
<evidence type="ECO:0000259" key="8">
    <source>
        <dbReference type="PROSITE" id="PS50928"/>
    </source>
</evidence>
<evidence type="ECO:0000256" key="3">
    <source>
        <dbReference type="ARBA" id="ARBA00022475"/>
    </source>
</evidence>
<dbReference type="SUPFAM" id="SSF161098">
    <property type="entry name" value="MetI-like"/>
    <property type="match status" value="1"/>
</dbReference>
<evidence type="ECO:0000256" key="7">
    <source>
        <dbReference type="RuleBase" id="RU363032"/>
    </source>
</evidence>
<evidence type="ECO:0000256" key="4">
    <source>
        <dbReference type="ARBA" id="ARBA00022692"/>
    </source>
</evidence>
<evidence type="ECO:0000256" key="6">
    <source>
        <dbReference type="ARBA" id="ARBA00023136"/>
    </source>
</evidence>
<dbReference type="Gene3D" id="1.10.3720.10">
    <property type="entry name" value="MetI-like"/>
    <property type="match status" value="1"/>
</dbReference>
<keyword evidence="5 7" id="KW-1133">Transmembrane helix</keyword>
<protein>
    <submittedName>
        <fullName evidence="9">Binding-protein-dependent transport systems inner membrane component</fullName>
    </submittedName>
</protein>
<dbReference type="RefSeq" id="WP_082762694.1">
    <property type="nucleotide sequence ID" value="NZ_BCNV01000001.1"/>
</dbReference>
<feature type="transmembrane region" description="Helical" evidence="7">
    <location>
        <begin position="229"/>
        <end position="249"/>
    </location>
</feature>
<keyword evidence="2 7" id="KW-0813">Transport</keyword>
<dbReference type="PROSITE" id="PS50928">
    <property type="entry name" value="ABC_TM1"/>
    <property type="match status" value="1"/>
</dbReference>
<comment type="subcellular location">
    <subcellularLocation>
        <location evidence="1 7">Cell membrane</location>
        <topology evidence="1 7">Multi-pass membrane protein</topology>
    </subcellularLocation>
</comment>
<evidence type="ECO:0000256" key="5">
    <source>
        <dbReference type="ARBA" id="ARBA00022989"/>
    </source>
</evidence>
<dbReference type="PANTHER" id="PTHR43744:SF8">
    <property type="entry name" value="SN-GLYCEROL-3-PHOSPHATE TRANSPORT SYSTEM PERMEASE PROTEIN UGPE"/>
    <property type="match status" value="1"/>
</dbReference>
<dbReference type="PANTHER" id="PTHR43744">
    <property type="entry name" value="ABC TRANSPORTER PERMEASE PROTEIN MG189-RELATED-RELATED"/>
    <property type="match status" value="1"/>
</dbReference>
<dbReference type="EMBL" id="BCNV01000001">
    <property type="protein sequence ID" value="GAS80502.1"/>
    <property type="molecule type" value="Genomic_DNA"/>
</dbReference>
<reference evidence="10" key="2">
    <citation type="submission" date="2016-01" db="EMBL/GenBank/DDBJ databases">
        <title>Draft Genome Sequence of Paenibacillus amylolyticus Heshi-A3 that Was Isolated from Fermented Rice Bran with Aging Salted Mackerel, Which Was Named Heshiko as Traditional Fermented Seafood in Japan.</title>
        <authorList>
            <person name="Akuzawa S."/>
            <person name="Nakagawa J."/>
            <person name="Kanekatsu T."/>
            <person name="Kubota E."/>
            <person name="Ohtake R."/>
            <person name="Suzuki T."/>
            <person name="Kanesaki Y."/>
        </authorList>
    </citation>
    <scope>NUCLEOTIDE SEQUENCE [LARGE SCALE GENOMIC DNA]</scope>
    <source>
        <strain evidence="10">Heshi-A3</strain>
    </source>
</reference>
<evidence type="ECO:0000313" key="9">
    <source>
        <dbReference type="EMBL" id="GAS80502.1"/>
    </source>
</evidence>
<evidence type="ECO:0000313" key="10">
    <source>
        <dbReference type="Proteomes" id="UP000069697"/>
    </source>
</evidence>
<keyword evidence="3" id="KW-1003">Cell membrane</keyword>
<dbReference type="Pfam" id="PF00528">
    <property type="entry name" value="BPD_transp_1"/>
    <property type="match status" value="1"/>
</dbReference>
<dbReference type="GO" id="GO:0005886">
    <property type="term" value="C:plasma membrane"/>
    <property type="evidence" value="ECO:0007669"/>
    <property type="project" value="UniProtKB-SubCell"/>
</dbReference>